<sequence>MTSHAPPAGLCAEAEDLWSDYLAERAEAREAPTARELTILRGAVRQLTTAERLEAELADLESVLVQGSRGNTRVTGLVAEVNKARAEVRLSMQSLKPASPPRRRLDLVPAPPAPATSLHERRSRRRVIPDVDD</sequence>
<gene>
    <name evidence="2" type="ORF">WDZ17_12880</name>
</gene>
<organism evidence="2 3">
    <name type="scientific">Pseudokineococcus basanitobsidens</name>
    <dbReference type="NCBI Taxonomy" id="1926649"/>
    <lineage>
        <taxon>Bacteria</taxon>
        <taxon>Bacillati</taxon>
        <taxon>Actinomycetota</taxon>
        <taxon>Actinomycetes</taxon>
        <taxon>Kineosporiales</taxon>
        <taxon>Kineosporiaceae</taxon>
        <taxon>Pseudokineococcus</taxon>
    </lineage>
</organism>
<dbReference type="Proteomes" id="UP001387100">
    <property type="component" value="Unassembled WGS sequence"/>
</dbReference>
<name>A0ABU8RMG9_9ACTN</name>
<protein>
    <submittedName>
        <fullName evidence="2">Uncharacterized protein</fullName>
    </submittedName>
</protein>
<proteinExistence type="predicted"/>
<feature type="region of interest" description="Disordered" evidence="1">
    <location>
        <begin position="92"/>
        <end position="133"/>
    </location>
</feature>
<reference evidence="2 3" key="1">
    <citation type="journal article" date="2017" name="Int. J. Syst. Evol. Microbiol.">
        <title>Pseudokineococcus basanitobsidens sp. nov., isolated from volcanic rock.</title>
        <authorList>
            <person name="Lee D.W."/>
            <person name="Park M.Y."/>
            <person name="Kim J.J."/>
            <person name="Kim B.S."/>
        </authorList>
    </citation>
    <scope>NUCLEOTIDE SEQUENCE [LARGE SCALE GENOMIC DNA]</scope>
    <source>
        <strain evidence="2 3">DSM 103726</strain>
    </source>
</reference>
<accession>A0ABU8RMG9</accession>
<dbReference type="RefSeq" id="WP_339575568.1">
    <property type="nucleotide sequence ID" value="NZ_JBBIAA010000017.1"/>
</dbReference>
<comment type="caution">
    <text evidence="2">The sequence shown here is derived from an EMBL/GenBank/DDBJ whole genome shotgun (WGS) entry which is preliminary data.</text>
</comment>
<evidence type="ECO:0000313" key="3">
    <source>
        <dbReference type="Proteomes" id="UP001387100"/>
    </source>
</evidence>
<evidence type="ECO:0000313" key="2">
    <source>
        <dbReference type="EMBL" id="MEJ5946186.1"/>
    </source>
</evidence>
<evidence type="ECO:0000256" key="1">
    <source>
        <dbReference type="SAM" id="MobiDB-lite"/>
    </source>
</evidence>
<keyword evidence="3" id="KW-1185">Reference proteome</keyword>
<dbReference type="EMBL" id="JBBIAA010000017">
    <property type="protein sequence ID" value="MEJ5946186.1"/>
    <property type="molecule type" value="Genomic_DNA"/>
</dbReference>